<dbReference type="SUPFAM" id="SSF46626">
    <property type="entry name" value="Cytochrome c"/>
    <property type="match status" value="2"/>
</dbReference>
<dbReference type="GO" id="GO:0046872">
    <property type="term" value="F:metal ion binding"/>
    <property type="evidence" value="ECO:0007669"/>
    <property type="project" value="UniProtKB-KW"/>
</dbReference>
<dbReference type="PROSITE" id="PS51257">
    <property type="entry name" value="PROKAR_LIPOPROTEIN"/>
    <property type="match status" value="1"/>
</dbReference>
<dbReference type="GO" id="GO:0020037">
    <property type="term" value="F:heme binding"/>
    <property type="evidence" value="ECO:0007669"/>
    <property type="project" value="InterPro"/>
</dbReference>
<dbReference type="InterPro" id="IPR009056">
    <property type="entry name" value="Cyt_c-like_dom"/>
</dbReference>
<feature type="region of interest" description="Disordered" evidence="5">
    <location>
        <begin position="31"/>
        <end position="58"/>
    </location>
</feature>
<evidence type="ECO:0000313" key="8">
    <source>
        <dbReference type="Proteomes" id="UP000190061"/>
    </source>
</evidence>
<name>A0A1T4MJ24_9GAMM</name>
<dbReference type="PANTHER" id="PTHR35008:SF9">
    <property type="entry name" value="CYTOCHROME C DOMAIN-CONTAINING PROTEIN"/>
    <property type="match status" value="1"/>
</dbReference>
<dbReference type="PANTHER" id="PTHR35008">
    <property type="entry name" value="BLL4482 PROTEIN-RELATED"/>
    <property type="match status" value="1"/>
</dbReference>
<dbReference type="STRING" id="1122188.SAMN02745674_00448"/>
<dbReference type="EMBL" id="FUXP01000001">
    <property type="protein sequence ID" value="SJZ66962.1"/>
    <property type="molecule type" value="Genomic_DNA"/>
</dbReference>
<dbReference type="AlphaFoldDB" id="A0A1T4MJ24"/>
<accession>A0A1T4MJ24</accession>
<feature type="domain" description="Cytochrome c" evidence="6">
    <location>
        <begin position="199"/>
        <end position="284"/>
    </location>
</feature>
<sequence length="324" mass="35088">MNRTVLRLACIAASLALVACEDIRPPRSAYKHDRVEVEREPPTAGATGGVPQDGQPAAKTAGFVPPDHDDIPEGPFGDMVRRGRDIFVDTGTHAPEFVGNGLSCGNCHIDAGLLPDSAPLWGAWGRYPAYRSKNQHVNNFQERLQGCFRYSMDGTPPEQGDEVLVALETYAFWMAQGVPVGAAMEGAGYAKDFEPPEPPDYARGEQVYAENCALCHGGNGEGQQVAGKYVFPPLWGGDSFNWGAGMHQLDNAAGFIKANMPLGRGNTLSDQQAWDVAMYMNAHERPQDPRYTGDLAETRAKFHDSPHSLYGLEVDGRLLGQGAQ</sequence>
<dbReference type="InterPro" id="IPR036909">
    <property type="entry name" value="Cyt_c-like_dom_sf"/>
</dbReference>
<dbReference type="OrthoDB" id="8215804at2"/>
<evidence type="ECO:0000256" key="5">
    <source>
        <dbReference type="SAM" id="MobiDB-lite"/>
    </source>
</evidence>
<evidence type="ECO:0000256" key="4">
    <source>
        <dbReference type="PROSITE-ProRule" id="PRU00433"/>
    </source>
</evidence>
<reference evidence="7 8" key="1">
    <citation type="submission" date="2017-02" db="EMBL/GenBank/DDBJ databases">
        <authorList>
            <person name="Peterson S.W."/>
        </authorList>
    </citation>
    <scope>NUCLEOTIDE SEQUENCE [LARGE SCALE GENOMIC DNA]</scope>
    <source>
        <strain evidence="7 8">DSM 21749</strain>
    </source>
</reference>
<dbReference type="InterPro" id="IPR051459">
    <property type="entry name" value="Cytochrome_c-type_DH"/>
</dbReference>
<organism evidence="7 8">
    <name type="scientific">Lysobacter spongiicola DSM 21749</name>
    <dbReference type="NCBI Taxonomy" id="1122188"/>
    <lineage>
        <taxon>Bacteria</taxon>
        <taxon>Pseudomonadati</taxon>
        <taxon>Pseudomonadota</taxon>
        <taxon>Gammaproteobacteria</taxon>
        <taxon>Lysobacterales</taxon>
        <taxon>Lysobacteraceae</taxon>
        <taxon>Novilysobacter</taxon>
    </lineage>
</organism>
<keyword evidence="8" id="KW-1185">Reference proteome</keyword>
<protein>
    <submittedName>
        <fullName evidence="7">Cytochrome c</fullName>
    </submittedName>
</protein>
<evidence type="ECO:0000256" key="2">
    <source>
        <dbReference type="ARBA" id="ARBA00022723"/>
    </source>
</evidence>
<keyword evidence="3 4" id="KW-0408">Iron</keyword>
<keyword evidence="1 4" id="KW-0349">Heme</keyword>
<dbReference type="GO" id="GO:0009055">
    <property type="term" value="F:electron transfer activity"/>
    <property type="evidence" value="ECO:0007669"/>
    <property type="project" value="InterPro"/>
</dbReference>
<dbReference type="Pfam" id="PF21342">
    <property type="entry name" value="SoxA-TsdA_cyt-c"/>
    <property type="match status" value="1"/>
</dbReference>
<evidence type="ECO:0000256" key="1">
    <source>
        <dbReference type="ARBA" id="ARBA00022617"/>
    </source>
</evidence>
<dbReference type="Pfam" id="PF13442">
    <property type="entry name" value="Cytochrome_CBB3"/>
    <property type="match status" value="1"/>
</dbReference>
<dbReference type="Gene3D" id="1.10.760.10">
    <property type="entry name" value="Cytochrome c-like domain"/>
    <property type="match status" value="2"/>
</dbReference>
<dbReference type="PROSITE" id="PS51007">
    <property type="entry name" value="CYTC"/>
    <property type="match status" value="1"/>
</dbReference>
<dbReference type="Proteomes" id="UP000190061">
    <property type="component" value="Unassembled WGS sequence"/>
</dbReference>
<proteinExistence type="predicted"/>
<evidence type="ECO:0000313" key="7">
    <source>
        <dbReference type="EMBL" id="SJZ66962.1"/>
    </source>
</evidence>
<keyword evidence="2 4" id="KW-0479">Metal-binding</keyword>
<dbReference type="RefSeq" id="WP_078757054.1">
    <property type="nucleotide sequence ID" value="NZ_FUXP01000001.1"/>
</dbReference>
<gene>
    <name evidence="7" type="ORF">SAMN02745674_00448</name>
</gene>
<evidence type="ECO:0000256" key="3">
    <source>
        <dbReference type="ARBA" id="ARBA00023004"/>
    </source>
</evidence>
<evidence type="ECO:0000259" key="6">
    <source>
        <dbReference type="PROSITE" id="PS51007"/>
    </source>
</evidence>
<feature type="compositionally biased region" description="Basic and acidic residues" evidence="5">
    <location>
        <begin position="31"/>
        <end position="41"/>
    </location>
</feature>